<keyword evidence="9" id="KW-1185">Reference proteome</keyword>
<dbReference type="PANTHER" id="PTHR31194">
    <property type="entry name" value="SHN SHINE , DNA BINDING / TRANSCRIPTION FACTOR"/>
    <property type="match status" value="1"/>
</dbReference>
<comment type="caution">
    <text evidence="8">The sequence shown here is derived from an EMBL/GenBank/DDBJ whole genome shotgun (WGS) entry which is preliminary data.</text>
</comment>
<dbReference type="PANTHER" id="PTHR31194:SF218">
    <property type="entry name" value="AP2_ERF DOMAIN-CONTAINING PROTEIN"/>
    <property type="match status" value="1"/>
</dbReference>
<dbReference type="InterPro" id="IPR036955">
    <property type="entry name" value="AP2/ERF_dom_sf"/>
</dbReference>
<dbReference type="PROSITE" id="PS51032">
    <property type="entry name" value="AP2_ERF"/>
    <property type="match status" value="1"/>
</dbReference>
<dbReference type="SMART" id="SM00380">
    <property type="entry name" value="AP2"/>
    <property type="match status" value="1"/>
</dbReference>
<dbReference type="GO" id="GO:0003700">
    <property type="term" value="F:DNA-binding transcription factor activity"/>
    <property type="evidence" value="ECO:0007669"/>
    <property type="project" value="InterPro"/>
</dbReference>
<dbReference type="InterPro" id="IPR001471">
    <property type="entry name" value="AP2/ERF_dom"/>
</dbReference>
<evidence type="ECO:0000313" key="8">
    <source>
        <dbReference type="EMBL" id="CAL0312601.1"/>
    </source>
</evidence>
<keyword evidence="5" id="KW-0539">Nucleus</keyword>
<name>A0AAV1WU51_LUPLU</name>
<evidence type="ECO:0000256" key="1">
    <source>
        <dbReference type="ARBA" id="ARBA00004123"/>
    </source>
</evidence>
<evidence type="ECO:0000256" key="6">
    <source>
        <dbReference type="SAM" id="MobiDB-lite"/>
    </source>
</evidence>
<evidence type="ECO:0000259" key="7">
    <source>
        <dbReference type="PROSITE" id="PS51032"/>
    </source>
</evidence>
<protein>
    <recommendedName>
        <fullName evidence="7">AP2/ERF domain-containing protein</fullName>
    </recommendedName>
</protein>
<feature type="domain" description="AP2/ERF" evidence="7">
    <location>
        <begin position="112"/>
        <end position="169"/>
    </location>
</feature>
<dbReference type="Pfam" id="PF00847">
    <property type="entry name" value="AP2"/>
    <property type="match status" value="1"/>
</dbReference>
<dbReference type="Proteomes" id="UP001497480">
    <property type="component" value="Unassembled WGS sequence"/>
</dbReference>
<dbReference type="Gene3D" id="3.30.730.10">
    <property type="entry name" value="AP2/ERF domain"/>
    <property type="match status" value="1"/>
</dbReference>
<dbReference type="EMBL" id="CAXHTB010000009">
    <property type="protein sequence ID" value="CAL0312601.1"/>
    <property type="molecule type" value="Genomic_DNA"/>
</dbReference>
<dbReference type="CDD" id="cd00018">
    <property type="entry name" value="AP2"/>
    <property type="match status" value="1"/>
</dbReference>
<evidence type="ECO:0000313" key="9">
    <source>
        <dbReference type="Proteomes" id="UP001497480"/>
    </source>
</evidence>
<feature type="region of interest" description="Disordered" evidence="6">
    <location>
        <begin position="170"/>
        <end position="196"/>
    </location>
</feature>
<evidence type="ECO:0000256" key="4">
    <source>
        <dbReference type="ARBA" id="ARBA00023163"/>
    </source>
</evidence>
<evidence type="ECO:0000256" key="5">
    <source>
        <dbReference type="ARBA" id="ARBA00023242"/>
    </source>
</evidence>
<dbReference type="FunFam" id="3.30.730.10:FF:000001">
    <property type="entry name" value="Ethylene-responsive transcription factor 2"/>
    <property type="match status" value="1"/>
</dbReference>
<dbReference type="InterPro" id="IPR050913">
    <property type="entry name" value="AP2/ERF_ERF"/>
</dbReference>
<gene>
    <name evidence="8" type="ORF">LLUT_LOCUS13661</name>
</gene>
<dbReference type="GO" id="GO:0003677">
    <property type="term" value="F:DNA binding"/>
    <property type="evidence" value="ECO:0007669"/>
    <property type="project" value="UniProtKB-KW"/>
</dbReference>
<dbReference type="AlphaFoldDB" id="A0AAV1WU51"/>
<accession>A0AAV1WU51</accession>
<proteinExistence type="predicted"/>
<comment type="subcellular location">
    <subcellularLocation>
        <location evidence="1">Nucleus</location>
    </subcellularLocation>
</comment>
<evidence type="ECO:0000256" key="3">
    <source>
        <dbReference type="ARBA" id="ARBA00023125"/>
    </source>
</evidence>
<dbReference type="SUPFAM" id="SSF54171">
    <property type="entry name" value="DNA-binding domain"/>
    <property type="match status" value="1"/>
</dbReference>
<reference evidence="8 9" key="1">
    <citation type="submission" date="2024-03" db="EMBL/GenBank/DDBJ databases">
        <authorList>
            <person name="Martinez-Hernandez J."/>
        </authorList>
    </citation>
    <scope>NUCLEOTIDE SEQUENCE [LARGE SCALE GENOMIC DNA]</scope>
</reference>
<dbReference type="InterPro" id="IPR016177">
    <property type="entry name" value="DNA-bd_dom_sf"/>
</dbReference>
<keyword evidence="4" id="KW-0804">Transcription</keyword>
<dbReference type="GO" id="GO:0005634">
    <property type="term" value="C:nucleus"/>
    <property type="evidence" value="ECO:0007669"/>
    <property type="project" value="UniProtKB-SubCell"/>
</dbReference>
<evidence type="ECO:0000256" key="2">
    <source>
        <dbReference type="ARBA" id="ARBA00023015"/>
    </source>
</evidence>
<keyword evidence="3" id="KW-0238">DNA-binding</keyword>
<organism evidence="8 9">
    <name type="scientific">Lupinus luteus</name>
    <name type="common">European yellow lupine</name>
    <dbReference type="NCBI Taxonomy" id="3873"/>
    <lineage>
        <taxon>Eukaryota</taxon>
        <taxon>Viridiplantae</taxon>
        <taxon>Streptophyta</taxon>
        <taxon>Embryophyta</taxon>
        <taxon>Tracheophyta</taxon>
        <taxon>Spermatophyta</taxon>
        <taxon>Magnoliopsida</taxon>
        <taxon>eudicotyledons</taxon>
        <taxon>Gunneridae</taxon>
        <taxon>Pentapetalae</taxon>
        <taxon>rosids</taxon>
        <taxon>fabids</taxon>
        <taxon>Fabales</taxon>
        <taxon>Fabaceae</taxon>
        <taxon>Papilionoideae</taxon>
        <taxon>50 kb inversion clade</taxon>
        <taxon>genistoids sensu lato</taxon>
        <taxon>core genistoids</taxon>
        <taxon>Genisteae</taxon>
        <taxon>Lupinus</taxon>
    </lineage>
</organism>
<sequence>MATPFTKHTHHFNQTKLLMKDPYPYQYPRVIRIRVTDVDATDSSSDDDVEASETFRRRRVKNFVNEITITETCSIENKGGKVKKRSRAKSRISGEAPVKCRRKVETFPGEKKFRGVRQRPWGKWAAEIRDPLRRRRLWLGTYDTAEEAAMVYDNAAIELRGADALTNFITPPANKNSDYNSGEETPNNNKDSFSPTSVLQCSSSSEEVNSVVSVTARNDVVAEHACETQSRDENEYSCMSGNLLSEEVSGDKFYISESIFPSDEMFDFENMFPEPSEMFDSNMFTNDDLSCGFLTSSDNLDYGFTSCWNRDYDNFQDIGDLFVSDTLLAR</sequence>
<dbReference type="PRINTS" id="PR00367">
    <property type="entry name" value="ETHRSPELEMNT"/>
</dbReference>
<keyword evidence="2" id="KW-0805">Transcription regulation</keyword>